<organism evidence="2 3">
    <name type="scientific">Niabella digestorum</name>
    <dbReference type="NCBI Taxonomy" id="3117701"/>
    <lineage>
        <taxon>Bacteria</taxon>
        <taxon>Pseudomonadati</taxon>
        <taxon>Bacteroidota</taxon>
        <taxon>Chitinophagia</taxon>
        <taxon>Chitinophagales</taxon>
        <taxon>Chitinophagaceae</taxon>
        <taxon>Niabella</taxon>
    </lineage>
</organism>
<proteinExistence type="predicted"/>
<reference evidence="2 3" key="1">
    <citation type="submission" date="2024-01" db="EMBL/GenBank/DDBJ databases">
        <title>Niabella digestum sp. nov., isolated from waste digestion system.</title>
        <authorList>
            <person name="Zhang L."/>
        </authorList>
    </citation>
    <scope>NUCLEOTIDE SEQUENCE [LARGE SCALE GENOMIC DNA]</scope>
    <source>
        <strain evidence="2 3">A18</strain>
    </source>
</reference>
<dbReference type="RefSeq" id="WP_330975292.1">
    <property type="nucleotide sequence ID" value="NZ_JAZGLY010000007.1"/>
</dbReference>
<sequence length="286" mass="32182">MTNWFKKKFQQLSNMLNGNDDFVDSGEGAPPHEAPLENIEELKEIAMGAIVNSIKMLGHSNVKISSIIFHSAFADNAIENISLQALIQDAEFTNHIKRAFKARGIQYAEDLHIKLIAQSAHVNQVTKITKGLGVEVLTPTEVMKHIKARIVATEGITWEPEYILEPTGKTYLIGRCKDPKIENGPKIHNDIAFIGIEEVDEEKYKINSYVSRSHASITFDQEEGAYKLYRSRFLNNPSHKIKVYNTSLNDFSGVSVNHPAVPHVLRDGDSICFNDKVVLEFHLINQ</sequence>
<keyword evidence="3" id="KW-1185">Reference proteome</keyword>
<name>A0ABU7RIQ7_9BACT</name>
<evidence type="ECO:0000259" key="1">
    <source>
        <dbReference type="PROSITE" id="PS50006"/>
    </source>
</evidence>
<dbReference type="SUPFAM" id="SSF49879">
    <property type="entry name" value="SMAD/FHA domain"/>
    <property type="match status" value="1"/>
</dbReference>
<dbReference type="Gene3D" id="2.60.200.20">
    <property type="match status" value="1"/>
</dbReference>
<feature type="domain" description="FHA" evidence="1">
    <location>
        <begin position="171"/>
        <end position="261"/>
    </location>
</feature>
<evidence type="ECO:0000313" key="3">
    <source>
        <dbReference type="Proteomes" id="UP001357452"/>
    </source>
</evidence>
<protein>
    <recommendedName>
        <fullName evidence="1">FHA domain-containing protein</fullName>
    </recommendedName>
</protein>
<dbReference type="PROSITE" id="PS50006">
    <property type="entry name" value="FHA_DOMAIN"/>
    <property type="match status" value="1"/>
</dbReference>
<comment type="caution">
    <text evidence="2">The sequence shown here is derived from an EMBL/GenBank/DDBJ whole genome shotgun (WGS) entry which is preliminary data.</text>
</comment>
<accession>A0ABU7RIQ7</accession>
<gene>
    <name evidence="2" type="ORF">V2H41_11445</name>
</gene>
<dbReference type="EMBL" id="JAZGLY010000007">
    <property type="protein sequence ID" value="MEE6187886.1"/>
    <property type="molecule type" value="Genomic_DNA"/>
</dbReference>
<dbReference type="Proteomes" id="UP001357452">
    <property type="component" value="Unassembled WGS sequence"/>
</dbReference>
<dbReference type="InterPro" id="IPR008984">
    <property type="entry name" value="SMAD_FHA_dom_sf"/>
</dbReference>
<dbReference type="InterPro" id="IPR000253">
    <property type="entry name" value="FHA_dom"/>
</dbReference>
<evidence type="ECO:0000313" key="2">
    <source>
        <dbReference type="EMBL" id="MEE6187886.1"/>
    </source>
</evidence>